<dbReference type="EMBL" id="CM055105">
    <property type="protein sequence ID" value="KAJ7530610.1"/>
    <property type="molecule type" value="Genomic_DNA"/>
</dbReference>
<gene>
    <name evidence="1" type="ORF">O6H91_14G010100</name>
</gene>
<protein>
    <submittedName>
        <fullName evidence="1">Uncharacterized protein</fullName>
    </submittedName>
</protein>
<sequence>MSKSASLPLPPGPRPWPIIGSMFQMGKFSHRYFAQLAKKYGSPIVHVRLGYTSWIVVHTPEIAMEILKTRDVEFAYRPPSVLSEHFGFGYQSIATRQHTDATWRHLRKLCATSIFTTSSLRHSAALRQEETASMISTIRSTAINGGSTFAIKTRTVISETNMNILSRLLFGKKYFGEAQSYGPEAAAFRTILEQVKKEIGNSIHIGDLFPMLRRLDPQGTERNLRDQDMMLAGSDTGTISLEWALSELIRHPHQLSRVQEEIDNVVGQNRLVQESDLPYLPYLNAIFKETLRLHPPAPFLIPHYSPVASHLEGYKVLAGSNMIVNAWAIGRDPTLWTNPEEFNPERFLETDIEFVGGKQFQLLPFSSGRRQCPGYPLATIQNPLILASLIHSFNWGPPAGQRSEDINMDESMGLSLYKAIPLEATVSYRLIKFLE</sequence>
<proteinExistence type="predicted"/>
<organism evidence="1 2">
    <name type="scientific">Diphasiastrum complanatum</name>
    <name type="common">Issler's clubmoss</name>
    <name type="synonym">Lycopodium complanatum</name>
    <dbReference type="NCBI Taxonomy" id="34168"/>
    <lineage>
        <taxon>Eukaryota</taxon>
        <taxon>Viridiplantae</taxon>
        <taxon>Streptophyta</taxon>
        <taxon>Embryophyta</taxon>
        <taxon>Tracheophyta</taxon>
        <taxon>Lycopodiopsida</taxon>
        <taxon>Lycopodiales</taxon>
        <taxon>Lycopodiaceae</taxon>
        <taxon>Lycopodioideae</taxon>
        <taxon>Diphasiastrum</taxon>
    </lineage>
</organism>
<name>A0ACC2BLJ1_DIPCM</name>
<evidence type="ECO:0000313" key="2">
    <source>
        <dbReference type="Proteomes" id="UP001162992"/>
    </source>
</evidence>
<comment type="caution">
    <text evidence="1">The sequence shown here is derived from an EMBL/GenBank/DDBJ whole genome shotgun (WGS) entry which is preliminary data.</text>
</comment>
<accession>A0ACC2BLJ1</accession>
<keyword evidence="2" id="KW-1185">Reference proteome</keyword>
<dbReference type="Proteomes" id="UP001162992">
    <property type="component" value="Chromosome 14"/>
</dbReference>
<evidence type="ECO:0000313" key="1">
    <source>
        <dbReference type="EMBL" id="KAJ7530610.1"/>
    </source>
</evidence>
<reference evidence="2" key="1">
    <citation type="journal article" date="2024" name="Proc. Natl. Acad. Sci. U.S.A.">
        <title>Extraordinary preservation of gene collinearity over three hundred million years revealed in homosporous lycophytes.</title>
        <authorList>
            <person name="Li C."/>
            <person name="Wickell D."/>
            <person name="Kuo L.Y."/>
            <person name="Chen X."/>
            <person name="Nie B."/>
            <person name="Liao X."/>
            <person name="Peng D."/>
            <person name="Ji J."/>
            <person name="Jenkins J."/>
            <person name="Williams M."/>
            <person name="Shu S."/>
            <person name="Plott C."/>
            <person name="Barry K."/>
            <person name="Rajasekar S."/>
            <person name="Grimwood J."/>
            <person name="Han X."/>
            <person name="Sun S."/>
            <person name="Hou Z."/>
            <person name="He W."/>
            <person name="Dai G."/>
            <person name="Sun C."/>
            <person name="Schmutz J."/>
            <person name="Leebens-Mack J.H."/>
            <person name="Li F.W."/>
            <person name="Wang L."/>
        </authorList>
    </citation>
    <scope>NUCLEOTIDE SEQUENCE [LARGE SCALE GENOMIC DNA]</scope>
    <source>
        <strain evidence="2">cv. PW_Plant_1</strain>
    </source>
</reference>